<gene>
    <name evidence="2" type="ORF">ABP12_00022</name>
</gene>
<reference evidence="2 3" key="1">
    <citation type="submission" date="2017-02" db="EMBL/GenBank/DDBJ databases">
        <title>The complete genome of Acinetobacter Baumannii phage WCHABP12.</title>
        <authorList>
            <person name="Zhou W."/>
            <person name="Feng Y."/>
            <person name="Zong Z."/>
        </authorList>
    </citation>
    <scope>NUCLEOTIDE SEQUENCE [LARGE SCALE GENOMIC DNA]</scope>
</reference>
<dbReference type="EMBL" id="KY670595">
    <property type="protein sequence ID" value="ARB06763.1"/>
    <property type="molecule type" value="Genomic_DNA"/>
</dbReference>
<name>A0A1V0DZ96_9CAUD</name>
<evidence type="ECO:0000313" key="3">
    <source>
        <dbReference type="Proteomes" id="UP000221758"/>
    </source>
</evidence>
<sequence length="80" mass="8846">MNQTIVVLLILLILSCLIRTARVSKISTKKNAIAFYKQKIVEEENSTTSDGVKAFAALTVLLIDIAIIYFSVQAIFSLVK</sequence>
<accession>A0A1V0DZ96</accession>
<protein>
    <submittedName>
        <fullName evidence="2">Uncharacterized protein</fullName>
    </submittedName>
</protein>
<keyword evidence="1" id="KW-1133">Transmembrane helix</keyword>
<feature type="transmembrane region" description="Helical" evidence="1">
    <location>
        <begin position="54"/>
        <end position="79"/>
    </location>
</feature>
<dbReference type="Proteomes" id="UP000221758">
    <property type="component" value="Segment"/>
</dbReference>
<keyword evidence="3" id="KW-1185">Reference proteome</keyword>
<organism evidence="2 3">
    <name type="scientific">Acinetobacter phage WCHABP12</name>
    <dbReference type="NCBI Taxonomy" id="1965454"/>
    <lineage>
        <taxon>Viruses</taxon>
        <taxon>Duplodnaviria</taxon>
        <taxon>Heunggongvirae</taxon>
        <taxon>Uroviricota</taxon>
        <taxon>Caudoviricetes</taxon>
        <taxon>Obolenskvirus</taxon>
        <taxon>Obolenskvirus WCHABP12</taxon>
    </lineage>
</organism>
<evidence type="ECO:0000256" key="1">
    <source>
        <dbReference type="SAM" id="Phobius"/>
    </source>
</evidence>
<evidence type="ECO:0000313" key="2">
    <source>
        <dbReference type="EMBL" id="ARB06763.1"/>
    </source>
</evidence>
<keyword evidence="1" id="KW-0812">Transmembrane</keyword>
<keyword evidence="1" id="KW-0472">Membrane</keyword>
<proteinExistence type="predicted"/>